<feature type="region of interest" description="Disordered" evidence="1">
    <location>
        <begin position="78"/>
        <end position="110"/>
    </location>
</feature>
<dbReference type="EMBL" id="JARJLG010000129">
    <property type="protein sequence ID" value="KAJ7739997.1"/>
    <property type="molecule type" value="Genomic_DNA"/>
</dbReference>
<dbReference type="Proteomes" id="UP001215280">
    <property type="component" value="Unassembled WGS sequence"/>
</dbReference>
<name>A0AAD7ICE5_9AGAR</name>
<feature type="region of interest" description="Disordered" evidence="1">
    <location>
        <begin position="150"/>
        <end position="186"/>
    </location>
</feature>
<feature type="compositionally biased region" description="Polar residues" evidence="1">
    <location>
        <begin position="251"/>
        <end position="262"/>
    </location>
</feature>
<reference evidence="2" key="1">
    <citation type="submission" date="2023-03" db="EMBL/GenBank/DDBJ databases">
        <title>Massive genome expansion in bonnet fungi (Mycena s.s.) driven by repeated elements and novel gene families across ecological guilds.</title>
        <authorList>
            <consortium name="Lawrence Berkeley National Laboratory"/>
            <person name="Harder C.B."/>
            <person name="Miyauchi S."/>
            <person name="Viragh M."/>
            <person name="Kuo A."/>
            <person name="Thoen E."/>
            <person name="Andreopoulos B."/>
            <person name="Lu D."/>
            <person name="Skrede I."/>
            <person name="Drula E."/>
            <person name="Henrissat B."/>
            <person name="Morin E."/>
            <person name="Kohler A."/>
            <person name="Barry K."/>
            <person name="LaButti K."/>
            <person name="Morin E."/>
            <person name="Salamov A."/>
            <person name="Lipzen A."/>
            <person name="Mereny Z."/>
            <person name="Hegedus B."/>
            <person name="Baldrian P."/>
            <person name="Stursova M."/>
            <person name="Weitz H."/>
            <person name="Taylor A."/>
            <person name="Grigoriev I.V."/>
            <person name="Nagy L.G."/>
            <person name="Martin F."/>
            <person name="Kauserud H."/>
        </authorList>
    </citation>
    <scope>NUCLEOTIDE SEQUENCE</scope>
    <source>
        <strain evidence="2">CBHHK188m</strain>
    </source>
</reference>
<evidence type="ECO:0000313" key="2">
    <source>
        <dbReference type="EMBL" id="KAJ7739997.1"/>
    </source>
</evidence>
<evidence type="ECO:0000256" key="1">
    <source>
        <dbReference type="SAM" id="MobiDB-lite"/>
    </source>
</evidence>
<comment type="caution">
    <text evidence="2">The sequence shown here is derived from an EMBL/GenBank/DDBJ whole genome shotgun (WGS) entry which is preliminary data.</text>
</comment>
<organism evidence="2 3">
    <name type="scientific">Mycena maculata</name>
    <dbReference type="NCBI Taxonomy" id="230809"/>
    <lineage>
        <taxon>Eukaryota</taxon>
        <taxon>Fungi</taxon>
        <taxon>Dikarya</taxon>
        <taxon>Basidiomycota</taxon>
        <taxon>Agaricomycotina</taxon>
        <taxon>Agaricomycetes</taxon>
        <taxon>Agaricomycetidae</taxon>
        <taxon>Agaricales</taxon>
        <taxon>Marasmiineae</taxon>
        <taxon>Mycenaceae</taxon>
        <taxon>Mycena</taxon>
    </lineage>
</organism>
<accession>A0AAD7ICE5</accession>
<gene>
    <name evidence="2" type="ORF">DFH07DRAFT_778529</name>
</gene>
<feature type="region of interest" description="Disordered" evidence="1">
    <location>
        <begin position="222"/>
        <end position="262"/>
    </location>
</feature>
<feature type="compositionally biased region" description="Polar residues" evidence="1">
    <location>
        <begin position="90"/>
        <end position="101"/>
    </location>
</feature>
<evidence type="ECO:0000313" key="3">
    <source>
        <dbReference type="Proteomes" id="UP001215280"/>
    </source>
</evidence>
<protein>
    <submittedName>
        <fullName evidence="2">Uncharacterized protein</fullName>
    </submittedName>
</protein>
<dbReference type="AlphaFoldDB" id="A0AAD7ICE5"/>
<keyword evidence="3" id="KW-1185">Reference proteome</keyword>
<proteinExistence type="predicted"/>
<sequence length="262" mass="28272">MTQRRHRCFDRSKDCGALAFHHVTRLASAENDQAAILRFFARTRLEKNANRGALCSVPPRRSDFPRRWEGSARLPVNDGDACWSPEPNGATLTSLTPQDAGTASGVASPRVKRKHIRNPAYPPSASWKLRTATGSHAMSDVQQLLSPALPFPIPSTSASRRRGRPSSGLPRCSSHKVTLPRCRPPHEMVSEPAGLARPCHHRRAAAAKAQDHMHLNSFDSAGVQTPTRAMDAAVAPPTRKGPTPRGGGSIANATSSLPPRTS</sequence>